<dbReference type="EMBL" id="JALBUU010000125">
    <property type="protein sequence ID" value="MCI0756906.1"/>
    <property type="molecule type" value="Genomic_DNA"/>
</dbReference>
<reference evidence="3 4" key="1">
    <citation type="submission" date="2022-03" db="EMBL/GenBank/DDBJ databases">
        <title>Complete genome analysis of Roseomonas KG 17.1 : a prolific producer of plant growth promoters.</title>
        <authorList>
            <person name="Saadouli I."/>
            <person name="Najjari A."/>
            <person name="Mosbah A."/>
            <person name="Ouzari H.I."/>
        </authorList>
    </citation>
    <scope>NUCLEOTIDE SEQUENCE [LARGE SCALE GENOMIC DNA]</scope>
    <source>
        <strain evidence="3 4">KG17-1</strain>
    </source>
</reference>
<dbReference type="PANTHER" id="PTHR46401:SF9">
    <property type="entry name" value="MANNOSYLTRANSFERASE A"/>
    <property type="match status" value="1"/>
</dbReference>
<comment type="caution">
    <text evidence="3">The sequence shown here is derived from an EMBL/GenBank/DDBJ whole genome shotgun (WGS) entry which is preliminary data.</text>
</comment>
<proteinExistence type="predicted"/>
<evidence type="ECO:0000259" key="2">
    <source>
        <dbReference type="Pfam" id="PF00534"/>
    </source>
</evidence>
<accession>A0ABS9WC76</accession>
<evidence type="ECO:0000256" key="1">
    <source>
        <dbReference type="SAM" id="MobiDB-lite"/>
    </source>
</evidence>
<dbReference type="InterPro" id="IPR001296">
    <property type="entry name" value="Glyco_trans_1"/>
</dbReference>
<dbReference type="Pfam" id="PF00534">
    <property type="entry name" value="Glycos_transf_1"/>
    <property type="match status" value="1"/>
</dbReference>
<gene>
    <name evidence="3" type="ORF">MON41_25045</name>
</gene>
<keyword evidence="4" id="KW-1185">Reference proteome</keyword>
<feature type="domain" description="Glycosyl transferase family 1" evidence="2">
    <location>
        <begin position="299"/>
        <end position="454"/>
    </location>
</feature>
<dbReference type="PANTHER" id="PTHR46401">
    <property type="entry name" value="GLYCOSYLTRANSFERASE WBBK-RELATED"/>
    <property type="match status" value="1"/>
</dbReference>
<dbReference type="SUPFAM" id="SSF53756">
    <property type="entry name" value="UDP-Glycosyltransferase/glycogen phosphorylase"/>
    <property type="match status" value="1"/>
</dbReference>
<dbReference type="RefSeq" id="WP_241794032.1">
    <property type="nucleotide sequence ID" value="NZ_JALBUU010000125.1"/>
</dbReference>
<feature type="region of interest" description="Disordered" evidence="1">
    <location>
        <begin position="480"/>
        <end position="507"/>
    </location>
</feature>
<sequence>MAGKIWVDVEDLFEYARFNPRPSGIQRVEYELCRALAENDPDGGSIGFLRHVPSKGTFRCVGWAEVSSLFAGLTDPGVRPAARLAAVQRGIVASQEGSRGPLKKLAYRLPPDFRFPLSQAVRHQVDALRAAAAAGRAALQGVRRRAAAARPDPAAGRDPGQGTPQAAERMDFEAQVQPGDVLAVLGSPWFHPEYGRIISRLKRDKGVGFALLIYDIIPLRRPEWCDAGLVRIFSEWLGAVLPLADDVLTISHASAADVERFAAQRGQTLRRLPVVVPMGTGFSSEASAVLDDAEASRLPPAGSYALIVSTIEARKNHLLLFRVWRRLLDEMPPEAVPTLVFAGRIGWLVDDLMQQLRNAGFLEGKIVVIENPSDGELGQLYRGCLFTVFPSFYEGWGLPVTESLSFGKPCIVSNSTSLPEAGGTLARYFDPENSTEAYQVIRDVIEHPAQLEAWEAQVVREFRRVEWTEAAQVVRQALLPPPGAPEAAADPEKPVRAPVHHHRLGSF</sequence>
<dbReference type="Gene3D" id="3.40.50.2000">
    <property type="entry name" value="Glycogen Phosphorylase B"/>
    <property type="match status" value="1"/>
</dbReference>
<organism evidence="3 4">
    <name type="scientific">Teichococcus vastitatis</name>
    <dbReference type="NCBI Taxonomy" id="2307076"/>
    <lineage>
        <taxon>Bacteria</taxon>
        <taxon>Pseudomonadati</taxon>
        <taxon>Pseudomonadota</taxon>
        <taxon>Alphaproteobacteria</taxon>
        <taxon>Acetobacterales</taxon>
        <taxon>Roseomonadaceae</taxon>
        <taxon>Roseomonas</taxon>
    </lineage>
</organism>
<protein>
    <submittedName>
        <fullName evidence="3">Glycosyltransferase family 4 protein</fullName>
    </submittedName>
</protein>
<feature type="compositionally biased region" description="Basic residues" evidence="1">
    <location>
        <begin position="498"/>
        <end position="507"/>
    </location>
</feature>
<dbReference type="CDD" id="cd03809">
    <property type="entry name" value="GT4_MtfB-like"/>
    <property type="match status" value="1"/>
</dbReference>
<dbReference type="Proteomes" id="UP001201985">
    <property type="component" value="Unassembled WGS sequence"/>
</dbReference>
<evidence type="ECO:0000313" key="3">
    <source>
        <dbReference type="EMBL" id="MCI0756906.1"/>
    </source>
</evidence>
<feature type="region of interest" description="Disordered" evidence="1">
    <location>
        <begin position="147"/>
        <end position="166"/>
    </location>
</feature>
<name>A0ABS9WC76_9PROT</name>
<feature type="compositionally biased region" description="Low complexity" evidence="1">
    <location>
        <begin position="148"/>
        <end position="157"/>
    </location>
</feature>
<evidence type="ECO:0000313" key="4">
    <source>
        <dbReference type="Proteomes" id="UP001201985"/>
    </source>
</evidence>